<evidence type="ECO:0000313" key="3">
    <source>
        <dbReference type="Proteomes" id="UP000033052"/>
    </source>
</evidence>
<organism evidence="2 3">
    <name type="scientific">Clostridium sporogenes</name>
    <dbReference type="NCBI Taxonomy" id="1509"/>
    <lineage>
        <taxon>Bacteria</taxon>
        <taxon>Bacillati</taxon>
        <taxon>Bacillota</taxon>
        <taxon>Clostridia</taxon>
        <taxon>Eubacteriales</taxon>
        <taxon>Clostridiaceae</taxon>
        <taxon>Clostridium</taxon>
    </lineage>
</organism>
<dbReference type="Proteomes" id="UP000033052">
    <property type="component" value="Chromosome"/>
</dbReference>
<sequence length="142" mass="16497">MSKLTKGLEEVLSDTIYLRNNKDDVIKAIKELDISPSEEFVQFYTTYAGPFWEEALGIELMDIIQDNNNILKSTNICRDEHGFNKEYLVLTEMSANEVIVLDSQTDKVYRVNFQGGDELLKNGELQEEWSSFNDFLKEYFDC</sequence>
<dbReference type="KEGG" id="cld:CLSPO_c35000"/>
<dbReference type="SUPFAM" id="SSF160631">
    <property type="entry name" value="SMI1/KNR4-like"/>
    <property type="match status" value="1"/>
</dbReference>
<feature type="domain" description="Knr4/Smi1-like" evidence="1">
    <location>
        <begin position="22"/>
        <end position="137"/>
    </location>
</feature>
<evidence type="ECO:0000259" key="1">
    <source>
        <dbReference type="Pfam" id="PF09346"/>
    </source>
</evidence>
<proteinExistence type="predicted"/>
<dbReference type="GeneID" id="92940116"/>
<evidence type="ECO:0000313" key="2">
    <source>
        <dbReference type="EMBL" id="AKC64190.1"/>
    </source>
</evidence>
<dbReference type="EMBL" id="CP009225">
    <property type="protein sequence ID" value="AKC64190.1"/>
    <property type="molecule type" value="Genomic_DNA"/>
</dbReference>
<dbReference type="AlphaFoldDB" id="A0A7U4LPI3"/>
<dbReference type="InterPro" id="IPR037883">
    <property type="entry name" value="Knr4/Smi1-like_sf"/>
</dbReference>
<dbReference type="Gene3D" id="3.40.1580.10">
    <property type="entry name" value="SMI1/KNR4-like"/>
    <property type="match status" value="1"/>
</dbReference>
<dbReference type="InterPro" id="IPR018958">
    <property type="entry name" value="Knr4/Smi1-like_dom"/>
</dbReference>
<dbReference type="Pfam" id="PF09346">
    <property type="entry name" value="SMI1_KNR4"/>
    <property type="match status" value="1"/>
</dbReference>
<name>A0A7U4LPI3_CLOSG</name>
<accession>A0A7U4LPI3</accession>
<reference evidence="2 3" key="1">
    <citation type="journal article" date="2015" name="PLoS ONE">
        <title>A universal mariner transposon system for forward genetic studies in the genus clostridium.</title>
        <authorList>
            <person name="Zhang Y."/>
            <person name="Grosse-Honebrink A."/>
            <person name="Minton N.P."/>
        </authorList>
    </citation>
    <scope>NUCLEOTIDE SEQUENCE [LARGE SCALE GENOMIC DNA]</scope>
    <source>
        <strain evidence="2 3">NCIMB 10696</strain>
    </source>
</reference>
<dbReference type="RefSeq" id="WP_003491597.1">
    <property type="nucleotide sequence ID" value="NZ_CP009225.1"/>
</dbReference>
<gene>
    <name evidence="2" type="ORF">CLSPO_c35000</name>
</gene>
<protein>
    <recommendedName>
        <fullName evidence="1">Knr4/Smi1-like domain-containing protein</fullName>
    </recommendedName>
</protein>